<evidence type="ECO:0000313" key="1">
    <source>
        <dbReference type="EMBL" id="UMM27630.1"/>
    </source>
</evidence>
<dbReference type="AlphaFoldDB" id="A0AAE9EN87"/>
<name>A0AAE9EN87_CAEBR</name>
<dbReference type="EMBL" id="CP092623">
    <property type="protein sequence ID" value="UMM27630.1"/>
    <property type="molecule type" value="Genomic_DNA"/>
</dbReference>
<gene>
    <name evidence="1" type="ORF">L5515_010846</name>
</gene>
<organism evidence="1 2">
    <name type="scientific">Caenorhabditis briggsae</name>
    <dbReference type="NCBI Taxonomy" id="6238"/>
    <lineage>
        <taxon>Eukaryota</taxon>
        <taxon>Metazoa</taxon>
        <taxon>Ecdysozoa</taxon>
        <taxon>Nematoda</taxon>
        <taxon>Chromadorea</taxon>
        <taxon>Rhabditida</taxon>
        <taxon>Rhabditina</taxon>
        <taxon>Rhabditomorpha</taxon>
        <taxon>Rhabditoidea</taxon>
        <taxon>Rhabditidae</taxon>
        <taxon>Peloderinae</taxon>
        <taxon>Caenorhabditis</taxon>
    </lineage>
</organism>
<protein>
    <submittedName>
        <fullName evidence="1">Uncharacterized protein</fullName>
    </submittedName>
</protein>
<dbReference type="Proteomes" id="UP000829354">
    <property type="component" value="Chromosome IV"/>
</dbReference>
<reference evidence="1 2" key="1">
    <citation type="submission" date="2022-04" db="EMBL/GenBank/DDBJ databases">
        <title>Chromosome-level reference genomes for two strains of Caenorhabditis briggsae: an improved platform for comparative genomics.</title>
        <authorList>
            <person name="Stevens L."/>
            <person name="Andersen E."/>
        </authorList>
    </citation>
    <scope>NUCLEOTIDE SEQUENCE [LARGE SCALE GENOMIC DNA]</scope>
    <source>
        <strain evidence="1">VX34</strain>
        <tissue evidence="1">Whole-organism</tissue>
    </source>
</reference>
<proteinExistence type="predicted"/>
<accession>A0AAE9EN87</accession>
<keyword evidence="2" id="KW-1185">Reference proteome</keyword>
<evidence type="ECO:0000313" key="2">
    <source>
        <dbReference type="Proteomes" id="UP000829354"/>
    </source>
</evidence>
<sequence length="93" mass="10779">MGRICEFFELFRVYLASTIRDFNEDGRTTLQDLRFWDFGVRGASWTGQRQGFAGYQTLDFGVRGALSARGFYRLGTSKPTTRIHRIAAFRIWS</sequence>